<dbReference type="EMBL" id="JAHQIW010007009">
    <property type="protein sequence ID" value="KAJ1371600.1"/>
    <property type="molecule type" value="Genomic_DNA"/>
</dbReference>
<evidence type="ECO:0000256" key="1">
    <source>
        <dbReference type="SAM" id="MobiDB-lite"/>
    </source>
</evidence>
<name>A0AAD5WIZ4_PARTN</name>
<feature type="region of interest" description="Disordered" evidence="1">
    <location>
        <begin position="166"/>
        <end position="191"/>
    </location>
</feature>
<proteinExistence type="predicted"/>
<sequence length="191" mass="21446">MTRCSLPMFQFIGAIFPVNSGASSPNPDGWKIIISFSYENVAIHYKKIGIARSRVMGDLCVWSPQMYTASDSEQSEDSDAEFLVHPILRSLIKSKSAYTMKTEPPRLRTSKTAFEINLSKMWETTMDDEPPVANFTPNFDQKWPEPDAPRISMKFSTRSRKASCRSSPTIVYKGEQSASPSPMSTVLFGLK</sequence>
<accession>A0AAD5WIZ4</accession>
<organism evidence="2 3">
    <name type="scientific">Parelaphostrongylus tenuis</name>
    <name type="common">Meningeal worm</name>
    <dbReference type="NCBI Taxonomy" id="148309"/>
    <lineage>
        <taxon>Eukaryota</taxon>
        <taxon>Metazoa</taxon>
        <taxon>Ecdysozoa</taxon>
        <taxon>Nematoda</taxon>
        <taxon>Chromadorea</taxon>
        <taxon>Rhabditida</taxon>
        <taxon>Rhabditina</taxon>
        <taxon>Rhabditomorpha</taxon>
        <taxon>Strongyloidea</taxon>
        <taxon>Metastrongylidae</taxon>
        <taxon>Parelaphostrongylus</taxon>
    </lineage>
</organism>
<comment type="caution">
    <text evidence="2">The sequence shown here is derived from an EMBL/GenBank/DDBJ whole genome shotgun (WGS) entry which is preliminary data.</text>
</comment>
<dbReference type="Proteomes" id="UP001196413">
    <property type="component" value="Unassembled WGS sequence"/>
</dbReference>
<keyword evidence="3" id="KW-1185">Reference proteome</keyword>
<gene>
    <name evidence="2" type="ORF">KIN20_033583</name>
</gene>
<evidence type="ECO:0000313" key="2">
    <source>
        <dbReference type="EMBL" id="KAJ1371600.1"/>
    </source>
</evidence>
<protein>
    <submittedName>
        <fullName evidence="2">Uncharacterized protein</fullName>
    </submittedName>
</protein>
<reference evidence="2" key="1">
    <citation type="submission" date="2021-06" db="EMBL/GenBank/DDBJ databases">
        <title>Parelaphostrongylus tenuis whole genome reference sequence.</title>
        <authorList>
            <person name="Garwood T.J."/>
            <person name="Larsen P.A."/>
            <person name="Fountain-Jones N.M."/>
            <person name="Garbe J.R."/>
            <person name="Macchietto M.G."/>
            <person name="Kania S.A."/>
            <person name="Gerhold R.W."/>
            <person name="Richards J.E."/>
            <person name="Wolf T.M."/>
        </authorList>
    </citation>
    <scope>NUCLEOTIDE SEQUENCE</scope>
    <source>
        <strain evidence="2">MNPRO001-30</strain>
        <tissue evidence="2">Meninges</tissue>
    </source>
</reference>
<evidence type="ECO:0000313" key="3">
    <source>
        <dbReference type="Proteomes" id="UP001196413"/>
    </source>
</evidence>
<dbReference type="AlphaFoldDB" id="A0AAD5WIZ4"/>